<reference evidence="1" key="1">
    <citation type="submission" date="2021-03" db="EMBL/GenBank/DDBJ databases">
        <authorList>
            <person name="Tagirdzhanova G."/>
        </authorList>
    </citation>
    <scope>NUCLEOTIDE SEQUENCE</scope>
</reference>
<dbReference type="SUPFAM" id="SSF52540">
    <property type="entry name" value="P-loop containing nucleoside triphosphate hydrolases"/>
    <property type="match status" value="1"/>
</dbReference>
<accession>A0A8H3FGV2</accession>
<dbReference type="Proteomes" id="UP000664534">
    <property type="component" value="Unassembled WGS sequence"/>
</dbReference>
<dbReference type="PANTHER" id="PTHR36978">
    <property type="entry name" value="P-LOOP CONTAINING NUCLEOTIDE TRIPHOSPHATE HYDROLASE"/>
    <property type="match status" value="1"/>
</dbReference>
<name>A0A8H3FGV2_9LECA</name>
<gene>
    <name evidence="1" type="ORF">IMSHALPRED_006760</name>
</gene>
<dbReference type="Gene3D" id="3.40.50.300">
    <property type="entry name" value="P-loop containing nucleotide triphosphate hydrolases"/>
    <property type="match status" value="1"/>
</dbReference>
<sequence>MSVFHPVELLLQWIYRFEEPNVVRDRPMQVLALGLSRCGTESLKSALEDLGYRGVYHGFEVQPDQCMVWTRLWDAKAAGSERKICMEDFDKLIGNYEAITDAPGSIFGRELIEAYPDAKVILNRRKDVEAWDRSFRSTLIKGLRDKWYLKALSIFSPDYFWLRQITLRYVIDFFNGSFEKHGLEVYRAHYRQLEDVMGEREYLEWTVEDGW</sequence>
<evidence type="ECO:0008006" key="3">
    <source>
        <dbReference type="Google" id="ProtNLM"/>
    </source>
</evidence>
<organism evidence="1 2">
    <name type="scientific">Imshaugia aleurites</name>
    <dbReference type="NCBI Taxonomy" id="172621"/>
    <lineage>
        <taxon>Eukaryota</taxon>
        <taxon>Fungi</taxon>
        <taxon>Dikarya</taxon>
        <taxon>Ascomycota</taxon>
        <taxon>Pezizomycotina</taxon>
        <taxon>Lecanoromycetes</taxon>
        <taxon>OSLEUM clade</taxon>
        <taxon>Lecanoromycetidae</taxon>
        <taxon>Lecanorales</taxon>
        <taxon>Lecanorineae</taxon>
        <taxon>Parmeliaceae</taxon>
        <taxon>Imshaugia</taxon>
    </lineage>
</organism>
<dbReference type="OrthoDB" id="408152at2759"/>
<evidence type="ECO:0000313" key="1">
    <source>
        <dbReference type="EMBL" id="CAF9925706.1"/>
    </source>
</evidence>
<dbReference type="InterPro" id="IPR027417">
    <property type="entry name" value="P-loop_NTPase"/>
</dbReference>
<dbReference type="Pfam" id="PF17784">
    <property type="entry name" value="Sulfotransfer_4"/>
    <property type="match status" value="1"/>
</dbReference>
<keyword evidence="2" id="KW-1185">Reference proteome</keyword>
<dbReference type="EMBL" id="CAJPDT010000040">
    <property type="protein sequence ID" value="CAF9925706.1"/>
    <property type="molecule type" value="Genomic_DNA"/>
</dbReference>
<dbReference type="InterPro" id="IPR040632">
    <property type="entry name" value="Sulfotransfer_4"/>
</dbReference>
<dbReference type="PANTHER" id="PTHR36978:SF8">
    <property type="entry name" value="NAD DEPENDENT EPIMERASE_DEHYDRATASE"/>
    <property type="match status" value="1"/>
</dbReference>
<dbReference type="AlphaFoldDB" id="A0A8H3FGV2"/>
<proteinExistence type="predicted"/>
<evidence type="ECO:0000313" key="2">
    <source>
        <dbReference type="Proteomes" id="UP000664534"/>
    </source>
</evidence>
<protein>
    <recommendedName>
        <fullName evidence="3">P-loop containing nucleoside triphosphate hydrolase protein</fullName>
    </recommendedName>
</protein>
<comment type="caution">
    <text evidence="1">The sequence shown here is derived from an EMBL/GenBank/DDBJ whole genome shotgun (WGS) entry which is preliminary data.</text>
</comment>